<dbReference type="RefSeq" id="YP_418036.1">
    <property type="nucleotide sequence ID" value="NC_007623.1"/>
</dbReference>
<evidence type="ECO:0000313" key="1">
    <source>
        <dbReference type="EMBL" id="CAG27097.1"/>
    </source>
</evidence>
<proteinExistence type="predicted"/>
<dbReference type="GeneID" id="5176678"/>
<reference evidence="1 2" key="1">
    <citation type="journal article" date="2002" name="Genetika">
        <title>Phenogenetic characterization of a group of giant Phi KZ-like bacteriophages of Pseudomonas aeruginosa].</title>
        <authorList>
            <person name="Burkal'tseva M.V."/>
            <person name="Krylov V.N."/>
            <person name="Pleteneva E.A."/>
            <person name="Shaburova O.V."/>
            <person name="Krylov S.V."/>
            <person name="Volckaert G."/>
            <person name="Sykilinda N.N."/>
            <person name="Kurochkina L.P."/>
            <person name="Mesyanzhinov V.V."/>
        </authorList>
    </citation>
    <scope>NUCLEOTIDE SEQUENCE [LARGE SCALE GENOMIC DNA]</scope>
</reference>
<protein>
    <submittedName>
        <fullName evidence="1">Uncharacterized protein</fullName>
    </submittedName>
</protein>
<evidence type="ECO:0000313" key="2">
    <source>
        <dbReference type="Proteomes" id="UP000001239"/>
    </source>
</evidence>
<dbReference type="EMBL" id="AJ697969">
    <property type="protein sequence ID" value="CAG27097.1"/>
    <property type="molecule type" value="Genomic_DNA"/>
</dbReference>
<keyword evidence="2" id="KW-1185">Reference proteome</keyword>
<reference evidence="1 2" key="4">
    <citation type="journal article" date="2005" name="J. Mol. Biol.">
        <title>Genome comparison of Pseudomonas aeruginosa large phages.</title>
        <authorList>
            <person name="Hertveldt K."/>
            <person name="Lavigne R."/>
            <person name="Pleteneva E."/>
            <person name="Sernova N."/>
            <person name="Kurochkina L."/>
            <person name="Korchevskii R."/>
            <person name="Robben J."/>
            <person name="Mesyanzhinov V."/>
            <person name="Krylov V.N."/>
            <person name="Volckaert G."/>
        </authorList>
    </citation>
    <scope>NUCLEOTIDE SEQUENCE</scope>
</reference>
<dbReference type="Proteomes" id="UP000001239">
    <property type="component" value="Segment"/>
</dbReference>
<reference evidence="1 2" key="3">
    <citation type="journal article" date="2004" name="Bioinformatics">
        <title>PHIRE, a deterministic approach to reveal regulatory elements in bacteriophage genomes.</title>
        <authorList>
            <person name="Lavigne R."/>
            <person name="Sun W.D."/>
            <person name="Volckaert G."/>
        </authorList>
    </citation>
    <scope>NUCLEOTIDE SEQUENCE [LARGE SCALE GENOMIC DNA]</scope>
</reference>
<reference evidence="1 2" key="2">
    <citation type="journal article" date="2003" name="Res. Microbiol.">
        <title>Myoviridae bacteriophages of Pseudomonas aeruginosa: a long and complex evolutionary pathway.</title>
        <authorList>
            <person name="Krylov V.N."/>
            <person name="Pleteneva E.A."/>
            <person name="Bourkalsteva M.V."/>
            <person name="Shaburova O.V."/>
            <person name="Volckaert G."/>
            <person name="Sykilinda N.N."/>
            <person name="Kurochkina L.P."/>
            <person name="Mesyanzhinov V.V."/>
        </authorList>
    </citation>
    <scope>NUCLEOTIDE SEQUENCE [LARGE SCALE GENOMIC DNA]</scope>
</reference>
<accession>Q2Z178</accession>
<dbReference type="KEGG" id="vg:5176678"/>
<name>Q2Z178_9CAUD</name>
<organism evidence="1 2">
    <name type="scientific">Pseudomonas phage EL</name>
    <dbReference type="NCBI Taxonomy" id="273133"/>
    <lineage>
        <taxon>Viruses</taxon>
        <taxon>Duplodnaviria</taxon>
        <taxon>Heunggongvirae</taxon>
        <taxon>Uroviricota</taxon>
        <taxon>Caudoviricetes</taxon>
        <taxon>Chimalliviridae</taxon>
        <taxon>Elvirus</taxon>
        <taxon>Elvirus EL</taxon>
    </lineage>
</organism>
<sequence length="226" mass="26132">MEADAKTLGEIKLLSDIKLILNGRIPTDLVHKVFNHLKHNHQDGYDHYYLLDSLNVAKRLIDHQDNLTEHDVLLIYTIILLLETGRPITKRHPYEVSPGVGWMFLRYYADGIFTPEDERFISQSCRPIKADTIRMSSYTFVELVIHTTKRLTDVVNQKYQKLYDEFAVLTGLPPCSKKLNKAFLEEYGPKGNLWDGFTTSTKDIFALEISNFKKKVGPFVDELNVR</sequence>